<dbReference type="KEGG" id="vg:26628407"/>
<dbReference type="RefSeq" id="YP_009201184.1">
    <property type="nucleotide sequence ID" value="NC_028829.1"/>
</dbReference>
<evidence type="ECO:0000313" key="2">
    <source>
        <dbReference type="Proteomes" id="UP000202888"/>
    </source>
</evidence>
<organism evidence="1 2">
    <name type="scientific">Vibrio phage ValKK3</name>
    <dbReference type="NCBI Taxonomy" id="1610855"/>
    <lineage>
        <taxon>Viruses</taxon>
        <taxon>Duplodnaviria</taxon>
        <taxon>Heunggongvirae</taxon>
        <taxon>Uroviricota</taxon>
        <taxon>Caudoviricetes</taxon>
        <taxon>Pantevenvirales</taxon>
        <taxon>Straboviridae</taxon>
        <taxon>Schizotequatrovirus</taxon>
        <taxon>Schizotequatrovirus valkk3</taxon>
    </lineage>
</organism>
<dbReference type="GeneID" id="26628407"/>
<sequence length="57" mass="6370">MTYANATKIDAIELVMSMTEDQFYDLIAESNANGDFAFSAKVMKAQSDLRRAGKINY</sequence>
<proteinExistence type="predicted"/>
<dbReference type="EMBL" id="KP671755">
    <property type="protein sequence ID" value="AJT60922.1"/>
    <property type="molecule type" value="Genomic_DNA"/>
</dbReference>
<evidence type="ECO:0000313" key="1">
    <source>
        <dbReference type="EMBL" id="AJT60922.1"/>
    </source>
</evidence>
<protein>
    <submittedName>
        <fullName evidence="1">Uncharacterized protein</fullName>
    </submittedName>
</protein>
<keyword evidence="2" id="KW-1185">Reference proteome</keyword>
<name>A0A0D4DB67_9CAUD</name>
<dbReference type="Proteomes" id="UP000202888">
    <property type="component" value="Segment"/>
</dbReference>
<accession>A0A0D4DB67</accession>
<reference evidence="1 2" key="1">
    <citation type="journal article" date="2016" name="Genom Data">
        <title>Complete genome sequence of a giant Vibrio phage ValKK3 infecting Vibrio alginolyticus.</title>
        <authorList>
            <person name="Lal T.M."/>
            <person name="Sano M."/>
            <person name="Hatai K."/>
            <person name="Ransangan J."/>
        </authorList>
    </citation>
    <scope>NUCLEOTIDE SEQUENCE [LARGE SCALE GENOMIC DNA]</scope>
</reference>